<dbReference type="GO" id="GO:0030170">
    <property type="term" value="F:pyridoxal phosphate binding"/>
    <property type="evidence" value="ECO:0007669"/>
    <property type="project" value="InterPro"/>
</dbReference>
<dbReference type="PANTHER" id="PTHR46383:SF1">
    <property type="entry name" value="ASPARTATE AMINOTRANSFERASE"/>
    <property type="match status" value="1"/>
</dbReference>
<name>A0A1B1CJZ4_RHILE</name>
<accession>A0A1B1CJZ4</accession>
<comment type="similarity">
    <text evidence="2 8">Belongs to the class-I pyridoxal-phosphate-dependent aminotransferase family.</text>
</comment>
<dbReference type="OrthoDB" id="9763453at2"/>
<evidence type="ECO:0000256" key="5">
    <source>
        <dbReference type="ARBA" id="ARBA00022679"/>
    </source>
</evidence>
<keyword evidence="4 8" id="KW-0032">Aminotransferase</keyword>
<evidence type="ECO:0000256" key="2">
    <source>
        <dbReference type="ARBA" id="ARBA00007441"/>
    </source>
</evidence>
<evidence type="ECO:0000256" key="7">
    <source>
        <dbReference type="ARBA" id="ARBA00049185"/>
    </source>
</evidence>
<reference evidence="10 11" key="1">
    <citation type="submission" date="2016-06" db="EMBL/GenBank/DDBJ databases">
        <title>Microsymbionts genomes from the relict species Vavilovia formosa.</title>
        <authorList>
            <person name="Chirak E."/>
            <person name="Kimeklis A."/>
            <person name="Andronov E."/>
        </authorList>
    </citation>
    <scope>NUCLEOTIDE SEQUENCE [LARGE SCALE GENOMIC DNA]</scope>
    <source>
        <strain evidence="10 11">Vaf10</strain>
        <plasmid evidence="11">Plasmid unnamed7</plasmid>
    </source>
</reference>
<dbReference type="InterPro" id="IPR004839">
    <property type="entry name" value="Aminotransferase_I/II_large"/>
</dbReference>
<comment type="subunit">
    <text evidence="3">Homodimer.</text>
</comment>
<dbReference type="InterPro" id="IPR050596">
    <property type="entry name" value="AspAT/PAT-like"/>
</dbReference>
<dbReference type="RefSeq" id="WP_065283603.1">
    <property type="nucleotide sequence ID" value="NZ_CP016288.1"/>
</dbReference>
<geneLocation type="plasmid" evidence="10 11">
    <name>unnamed7</name>
</geneLocation>
<dbReference type="EC" id="2.6.1.-" evidence="8"/>
<evidence type="ECO:0000313" key="10">
    <source>
        <dbReference type="EMBL" id="ANP90095.1"/>
    </source>
</evidence>
<dbReference type="Gene3D" id="3.90.1150.10">
    <property type="entry name" value="Aspartate Aminotransferase, domain 1"/>
    <property type="match status" value="1"/>
</dbReference>
<keyword evidence="6" id="KW-0663">Pyridoxal phosphate</keyword>
<evidence type="ECO:0000256" key="6">
    <source>
        <dbReference type="ARBA" id="ARBA00022898"/>
    </source>
</evidence>
<dbReference type="InterPro" id="IPR004838">
    <property type="entry name" value="NHTrfase_class1_PyrdxlP-BS"/>
</dbReference>
<dbReference type="AlphaFoldDB" id="A0A1B1CJZ4"/>
<dbReference type="GO" id="GO:0004069">
    <property type="term" value="F:L-aspartate:2-oxoglutarate aminotransferase activity"/>
    <property type="evidence" value="ECO:0007669"/>
    <property type="project" value="UniProtKB-EC"/>
</dbReference>
<evidence type="ECO:0000256" key="8">
    <source>
        <dbReference type="RuleBase" id="RU000481"/>
    </source>
</evidence>
<dbReference type="Gene3D" id="3.40.640.10">
    <property type="entry name" value="Type I PLP-dependent aspartate aminotransferase-like (Major domain)"/>
    <property type="match status" value="1"/>
</dbReference>
<dbReference type="GO" id="GO:0006520">
    <property type="term" value="P:amino acid metabolic process"/>
    <property type="evidence" value="ECO:0007669"/>
    <property type="project" value="InterPro"/>
</dbReference>
<keyword evidence="10" id="KW-0614">Plasmid</keyword>
<dbReference type="Pfam" id="PF00155">
    <property type="entry name" value="Aminotran_1_2"/>
    <property type="match status" value="1"/>
</dbReference>
<protein>
    <recommendedName>
        <fullName evidence="8">Aminotransferase</fullName>
        <ecNumber evidence="8">2.6.1.-</ecNumber>
    </recommendedName>
</protein>
<evidence type="ECO:0000256" key="3">
    <source>
        <dbReference type="ARBA" id="ARBA00011738"/>
    </source>
</evidence>
<keyword evidence="5 8" id="KW-0808">Transferase</keyword>
<evidence type="ECO:0000256" key="4">
    <source>
        <dbReference type="ARBA" id="ARBA00022576"/>
    </source>
</evidence>
<dbReference type="SUPFAM" id="SSF53383">
    <property type="entry name" value="PLP-dependent transferases"/>
    <property type="match status" value="1"/>
</dbReference>
<dbReference type="Proteomes" id="UP000092691">
    <property type="component" value="Plasmid unnamed7"/>
</dbReference>
<dbReference type="CDD" id="cd00609">
    <property type="entry name" value="AAT_like"/>
    <property type="match status" value="1"/>
</dbReference>
<comment type="catalytic activity">
    <reaction evidence="7">
        <text>L-aspartate + 2-oxoglutarate = oxaloacetate + L-glutamate</text>
        <dbReference type="Rhea" id="RHEA:21824"/>
        <dbReference type="ChEBI" id="CHEBI:16452"/>
        <dbReference type="ChEBI" id="CHEBI:16810"/>
        <dbReference type="ChEBI" id="CHEBI:29985"/>
        <dbReference type="ChEBI" id="CHEBI:29991"/>
        <dbReference type="EC" id="2.6.1.1"/>
    </reaction>
</comment>
<dbReference type="EMBL" id="CP016288">
    <property type="protein sequence ID" value="ANP90095.1"/>
    <property type="molecule type" value="Genomic_DNA"/>
</dbReference>
<sequence>MMISVDIGEAGFRPAARIASVGVSKILQIGAKAAAMKREGFPVIILGAGEPNFDTPDHIKQAAKAAIDAGETKYTALDGSPALKQAACAKFKRENGIDYTIDEVTAGAGAKQILFNAFMATIDPGDEVIIPTPYWTSYSDIVEVCGGTSVLVPCHAAAGFRLQAEQLEKAITPRTRWVLLNSPSNPSGAAYSAADYQPLIDVLLRHPHIWLMVDDMYEHIVYDGFEFVTPVALEPRLKERALTINGVSKAYAMTGWRIGYAGGPKALIKAMAVIQSQATSCPCSISQAAAIAALNGPQEFLKDRQASFKRRRDLVVGRLNAIPGLECRTPEGAFYTFSSCAGTLNKVAPNGKTIATDADFTDYLLEDAQVAVVPGSAFGLSPFFRISYATSEEELVEALNRIERACAALKGSILPP</sequence>
<dbReference type="InterPro" id="IPR015424">
    <property type="entry name" value="PyrdxlP-dep_Trfase"/>
</dbReference>
<dbReference type="FunFam" id="3.40.640.10:FF:000033">
    <property type="entry name" value="Aspartate aminotransferase"/>
    <property type="match status" value="1"/>
</dbReference>
<evidence type="ECO:0000256" key="1">
    <source>
        <dbReference type="ARBA" id="ARBA00001933"/>
    </source>
</evidence>
<dbReference type="InterPro" id="IPR015421">
    <property type="entry name" value="PyrdxlP-dep_Trfase_major"/>
</dbReference>
<proteinExistence type="inferred from homology"/>
<evidence type="ECO:0000313" key="11">
    <source>
        <dbReference type="Proteomes" id="UP000092691"/>
    </source>
</evidence>
<evidence type="ECO:0000259" key="9">
    <source>
        <dbReference type="Pfam" id="PF00155"/>
    </source>
</evidence>
<dbReference type="PROSITE" id="PS00105">
    <property type="entry name" value="AA_TRANSFER_CLASS_1"/>
    <property type="match status" value="1"/>
</dbReference>
<dbReference type="PANTHER" id="PTHR46383">
    <property type="entry name" value="ASPARTATE AMINOTRANSFERASE"/>
    <property type="match status" value="1"/>
</dbReference>
<organism evidence="10 11">
    <name type="scientific">Rhizobium leguminosarum</name>
    <dbReference type="NCBI Taxonomy" id="384"/>
    <lineage>
        <taxon>Bacteria</taxon>
        <taxon>Pseudomonadati</taxon>
        <taxon>Pseudomonadota</taxon>
        <taxon>Alphaproteobacteria</taxon>
        <taxon>Hyphomicrobiales</taxon>
        <taxon>Rhizobiaceae</taxon>
        <taxon>Rhizobium/Agrobacterium group</taxon>
        <taxon>Rhizobium</taxon>
    </lineage>
</organism>
<feature type="domain" description="Aminotransferase class I/classII large" evidence="9">
    <location>
        <begin position="43"/>
        <end position="402"/>
    </location>
</feature>
<dbReference type="InterPro" id="IPR015422">
    <property type="entry name" value="PyrdxlP-dep_Trfase_small"/>
</dbReference>
<comment type="cofactor">
    <cofactor evidence="1 8">
        <name>pyridoxal 5'-phosphate</name>
        <dbReference type="ChEBI" id="CHEBI:597326"/>
    </cofactor>
</comment>
<gene>
    <name evidence="10" type="ORF">BA011_39885</name>
</gene>